<keyword evidence="4 11" id="KW-0999">Mitochondrion inner membrane</keyword>
<dbReference type="AlphaFoldDB" id="C5DL04"/>
<dbReference type="PANTHER" id="PTHR13337">
    <property type="entry name" value="SUCCINATE DEHYDROGENASE"/>
    <property type="match status" value="1"/>
</dbReference>
<dbReference type="GO" id="GO:0046872">
    <property type="term" value="F:metal ion binding"/>
    <property type="evidence" value="ECO:0007669"/>
    <property type="project" value="UniProtKB-KW"/>
</dbReference>
<sequence length="170" mass="18174">MFSRGLMARSAAMSAAMRALHSTSKRSLTIPFLPTLPPTPGGVKGDVNDPTYTPPPDKLHGSMHWDFERFTAVALVPLVGSGLACGAGLSVVADSLLCSVLLAHGYVGFQSCIIDYIPKRVYGKNHNYAMYLLTLGSLVGGFGIYKLETEENGITGLVKALWNAGKEDKE</sequence>
<dbReference type="GO" id="GO:0006099">
    <property type="term" value="P:tricarboxylic acid cycle"/>
    <property type="evidence" value="ECO:0007669"/>
    <property type="project" value="TreeGrafter"/>
</dbReference>
<gene>
    <name evidence="12" type="ordered locus">KLTH0F08932g</name>
</gene>
<feature type="binding site" description="axial binding residue" evidence="10">
    <location>
        <position position="104"/>
    </location>
    <ligand>
        <name>heme b</name>
        <dbReference type="ChEBI" id="CHEBI:60344"/>
        <note>ligand shared with SDHC</note>
    </ligand>
    <ligandPart>
        <name>Fe</name>
        <dbReference type="ChEBI" id="CHEBI:18248"/>
    </ligandPart>
</feature>
<dbReference type="EMBL" id="CU928170">
    <property type="protein sequence ID" value="CAR24155.1"/>
    <property type="molecule type" value="Genomic_DNA"/>
</dbReference>
<dbReference type="PANTHER" id="PTHR13337:SF5">
    <property type="entry name" value="MITOCHONDRIAL INNER MEMBRANE PROTEIN SHH4-RELATED"/>
    <property type="match status" value="1"/>
</dbReference>
<evidence type="ECO:0000256" key="8">
    <source>
        <dbReference type="ARBA" id="ARBA00023136"/>
    </source>
</evidence>
<proteinExistence type="inferred from homology"/>
<dbReference type="eggNOG" id="KOG4097">
    <property type="taxonomic scope" value="Eukaryota"/>
</dbReference>
<keyword evidence="5 11" id="KW-0809">Transit peptide</keyword>
<dbReference type="InterPro" id="IPR034804">
    <property type="entry name" value="SQR/QFR_C/D"/>
</dbReference>
<dbReference type="CDD" id="cd03496">
    <property type="entry name" value="SQR_TypeC_CybS"/>
    <property type="match status" value="1"/>
</dbReference>
<keyword evidence="10" id="KW-0479">Metal-binding</keyword>
<comment type="similarity">
    <text evidence="2 11">Belongs to the CybS family.</text>
</comment>
<dbReference type="GeneID" id="8292798"/>
<dbReference type="FunCoup" id="C5DL04">
    <property type="interactions" value="284"/>
</dbReference>
<evidence type="ECO:0000256" key="9">
    <source>
        <dbReference type="PIRSR" id="PIRSR607992-1"/>
    </source>
</evidence>
<dbReference type="GO" id="GO:0020037">
    <property type="term" value="F:heme binding"/>
    <property type="evidence" value="ECO:0007669"/>
    <property type="project" value="TreeGrafter"/>
</dbReference>
<evidence type="ECO:0000313" key="12">
    <source>
        <dbReference type="EMBL" id="CAR24155.1"/>
    </source>
</evidence>
<feature type="transmembrane region" description="Helical" evidence="11">
    <location>
        <begin position="69"/>
        <end position="89"/>
    </location>
</feature>
<keyword evidence="6 11" id="KW-1133">Transmembrane helix</keyword>
<dbReference type="GO" id="GO:0048039">
    <property type="term" value="F:ubiquinone binding"/>
    <property type="evidence" value="ECO:0007669"/>
    <property type="project" value="TreeGrafter"/>
</dbReference>
<dbReference type="GO" id="GO:0006121">
    <property type="term" value="P:mitochondrial electron transport, succinate to ubiquinone"/>
    <property type="evidence" value="ECO:0007669"/>
    <property type="project" value="TreeGrafter"/>
</dbReference>
<dbReference type="FunFam" id="1.20.1300.10:FF:000007">
    <property type="entry name" value="Succinate dehydrogenase [ubiquinone] cytochrome b small subunit"/>
    <property type="match status" value="1"/>
</dbReference>
<dbReference type="RefSeq" id="XP_002554592.1">
    <property type="nucleotide sequence ID" value="XM_002554546.1"/>
</dbReference>
<evidence type="ECO:0000256" key="5">
    <source>
        <dbReference type="ARBA" id="ARBA00022946"/>
    </source>
</evidence>
<keyword evidence="3 11" id="KW-0812">Transmembrane</keyword>
<organism evidence="12 13">
    <name type="scientific">Lachancea thermotolerans (strain ATCC 56472 / CBS 6340 / NRRL Y-8284)</name>
    <name type="common">Yeast</name>
    <name type="synonym">Kluyveromyces thermotolerans</name>
    <dbReference type="NCBI Taxonomy" id="559295"/>
    <lineage>
        <taxon>Eukaryota</taxon>
        <taxon>Fungi</taxon>
        <taxon>Dikarya</taxon>
        <taxon>Ascomycota</taxon>
        <taxon>Saccharomycotina</taxon>
        <taxon>Saccharomycetes</taxon>
        <taxon>Saccharomycetales</taxon>
        <taxon>Saccharomycetaceae</taxon>
        <taxon>Lachancea</taxon>
    </lineage>
</organism>
<dbReference type="SUPFAM" id="SSF81343">
    <property type="entry name" value="Fumarate reductase respiratory complex transmembrane subunits"/>
    <property type="match status" value="1"/>
</dbReference>
<dbReference type="InterPro" id="IPR007992">
    <property type="entry name" value="CybS"/>
</dbReference>
<dbReference type="OrthoDB" id="18577at2759"/>
<keyword evidence="8 11" id="KW-0472">Membrane</keyword>
<keyword evidence="10" id="KW-0408">Iron</keyword>
<evidence type="ECO:0000256" key="10">
    <source>
        <dbReference type="PIRSR" id="PIRSR607992-2"/>
    </source>
</evidence>
<keyword evidence="13" id="KW-1185">Reference proteome</keyword>
<dbReference type="InParanoid" id="C5DL04"/>
<protein>
    <recommendedName>
        <fullName evidence="11">Succinate dehydrogenase [ubiquinone] cytochrome b small subunit</fullName>
    </recommendedName>
</protein>
<evidence type="ECO:0000256" key="3">
    <source>
        <dbReference type="ARBA" id="ARBA00022692"/>
    </source>
</evidence>
<name>C5DL04_LACTC</name>
<dbReference type="STRING" id="559295.C5DL04"/>
<feature type="transmembrane region" description="Helical" evidence="11">
    <location>
        <begin position="128"/>
        <end position="145"/>
    </location>
</feature>
<dbReference type="Pfam" id="PF05328">
    <property type="entry name" value="CybS"/>
    <property type="match status" value="1"/>
</dbReference>
<evidence type="ECO:0000256" key="11">
    <source>
        <dbReference type="RuleBase" id="RU364031"/>
    </source>
</evidence>
<evidence type="ECO:0000256" key="1">
    <source>
        <dbReference type="ARBA" id="ARBA00004448"/>
    </source>
</evidence>
<dbReference type="OMA" id="HSCITDY"/>
<comment type="caution">
    <text evidence="11">Lacks conserved residue(s) required for the propagation of feature annotation.</text>
</comment>
<keyword evidence="7 11" id="KW-0496">Mitochondrion</keyword>
<evidence type="ECO:0000256" key="6">
    <source>
        <dbReference type="ARBA" id="ARBA00022989"/>
    </source>
</evidence>
<dbReference type="Proteomes" id="UP000002036">
    <property type="component" value="Chromosome F"/>
</dbReference>
<feature type="binding site" evidence="9">
    <location>
        <position position="116"/>
    </location>
    <ligand>
        <name>a ubiquinone</name>
        <dbReference type="ChEBI" id="CHEBI:16389"/>
        <note>ligand shared with IP/SDHB</note>
    </ligand>
</feature>
<comment type="subcellular location">
    <subcellularLocation>
        <location evidence="1 11">Mitochondrion inner membrane</location>
        <topology evidence="1 11">Multi-pass membrane protein</topology>
    </subcellularLocation>
</comment>
<dbReference type="GO" id="GO:0005743">
    <property type="term" value="C:mitochondrial inner membrane"/>
    <property type="evidence" value="ECO:0007669"/>
    <property type="project" value="UniProtKB-SubCell"/>
</dbReference>
<evidence type="ECO:0000313" key="13">
    <source>
        <dbReference type="Proteomes" id="UP000002036"/>
    </source>
</evidence>
<evidence type="ECO:0000256" key="2">
    <source>
        <dbReference type="ARBA" id="ARBA00007294"/>
    </source>
</evidence>
<dbReference type="KEGG" id="lth:KLTH0F08932g"/>
<dbReference type="HOGENOM" id="CLU_096618_0_0_1"/>
<evidence type="ECO:0000256" key="7">
    <source>
        <dbReference type="ARBA" id="ARBA00023128"/>
    </source>
</evidence>
<reference evidence="12 13" key="1">
    <citation type="journal article" date="2009" name="Genome Res.">
        <title>Comparative genomics of protoploid Saccharomycetaceae.</title>
        <authorList>
            <consortium name="The Genolevures Consortium"/>
            <person name="Souciet J.-L."/>
            <person name="Dujon B."/>
            <person name="Gaillardin C."/>
            <person name="Johnston M."/>
            <person name="Baret P.V."/>
            <person name="Cliften P."/>
            <person name="Sherman D.J."/>
            <person name="Weissenbach J."/>
            <person name="Westhof E."/>
            <person name="Wincker P."/>
            <person name="Jubin C."/>
            <person name="Poulain J."/>
            <person name="Barbe V."/>
            <person name="Segurens B."/>
            <person name="Artiguenave F."/>
            <person name="Anthouard V."/>
            <person name="Vacherie B."/>
            <person name="Val M.-E."/>
            <person name="Fulton R.S."/>
            <person name="Minx P."/>
            <person name="Wilson R."/>
            <person name="Durrens P."/>
            <person name="Jean G."/>
            <person name="Marck C."/>
            <person name="Martin T."/>
            <person name="Nikolski M."/>
            <person name="Rolland T."/>
            <person name="Seret M.-L."/>
            <person name="Casaregola S."/>
            <person name="Despons L."/>
            <person name="Fairhead C."/>
            <person name="Fischer G."/>
            <person name="Lafontaine I."/>
            <person name="Leh V."/>
            <person name="Lemaire M."/>
            <person name="de Montigny J."/>
            <person name="Neuveglise C."/>
            <person name="Thierry A."/>
            <person name="Blanc-Lenfle I."/>
            <person name="Bleykasten C."/>
            <person name="Diffels J."/>
            <person name="Fritsch E."/>
            <person name="Frangeul L."/>
            <person name="Goeffon A."/>
            <person name="Jauniaux N."/>
            <person name="Kachouri-Lafond R."/>
            <person name="Payen C."/>
            <person name="Potier S."/>
            <person name="Pribylova L."/>
            <person name="Ozanne C."/>
            <person name="Richard G.-F."/>
            <person name="Sacerdot C."/>
            <person name="Straub M.-L."/>
            <person name="Talla E."/>
        </authorList>
    </citation>
    <scope>NUCLEOTIDE SEQUENCE [LARGE SCALE GENOMIC DNA]</scope>
    <source>
        <strain evidence="13">ATCC 56472 / CBS 6340 / NRRL Y-8284</strain>
    </source>
</reference>
<accession>C5DL04</accession>
<dbReference type="Gene3D" id="1.20.1300.10">
    <property type="entry name" value="Fumarate reductase/succinate dehydrogenase, transmembrane subunit"/>
    <property type="match status" value="1"/>
</dbReference>
<evidence type="ECO:0000256" key="4">
    <source>
        <dbReference type="ARBA" id="ARBA00022792"/>
    </source>
</evidence>
<dbReference type="GO" id="GO:0098796">
    <property type="term" value="C:membrane protein complex"/>
    <property type="evidence" value="ECO:0007669"/>
    <property type="project" value="UniProtKB-ARBA"/>
</dbReference>